<protein>
    <submittedName>
        <fullName evidence="1">Ubiquinone biosynthesis O-methyltransferase</fullName>
        <ecNumber evidence="1">2.1.1.222</ecNumber>
    </submittedName>
</protein>
<dbReference type="GO" id="GO:0032259">
    <property type="term" value="P:methylation"/>
    <property type="evidence" value="ECO:0007669"/>
    <property type="project" value="UniProtKB-KW"/>
</dbReference>
<dbReference type="EMBL" id="LKCM01000281">
    <property type="protein sequence ID" value="KPQ41944.1"/>
    <property type="molecule type" value="Genomic_DNA"/>
</dbReference>
<dbReference type="Gene3D" id="3.40.50.150">
    <property type="entry name" value="Vaccinia Virus protein VP39"/>
    <property type="match status" value="1"/>
</dbReference>
<name>A0A0P7ZEJ5_9EURY</name>
<dbReference type="Pfam" id="PF13489">
    <property type="entry name" value="Methyltransf_23"/>
    <property type="match status" value="1"/>
</dbReference>
<dbReference type="AlphaFoldDB" id="A0A0P7ZEJ5"/>
<sequence>MKFNKKGLSGKDLEVIDSMLSQSPHSPPQLEDMWQLMDNVWDETGCNNEDPDWDKVSEFYAHPVWLLNGMFIEQHELSMQHRNAISDWIAERNFSNVLDYGGGFGTLARLIAGKNSKISVDIFEPYPGEYAVLRAIDYSNIHFIKSIDQKYDCLVSTDVLEHVPDPLKLFSEMIGYVRTGGYLIIANNFSPVIKCHLPSTFHLRYTFRIFTHIMGLRRIGPCIGSHATIYQKKKDITVDWQKINRYERISRMIFPILNIPYIIYIRFKNSKI</sequence>
<dbReference type="CDD" id="cd02440">
    <property type="entry name" value="AdoMet_MTases"/>
    <property type="match status" value="1"/>
</dbReference>
<evidence type="ECO:0000313" key="1">
    <source>
        <dbReference type="EMBL" id="KPQ41944.1"/>
    </source>
</evidence>
<keyword evidence="1" id="KW-0489">Methyltransferase</keyword>
<evidence type="ECO:0000313" key="2">
    <source>
        <dbReference type="Proteomes" id="UP000050360"/>
    </source>
</evidence>
<keyword evidence="1" id="KW-0830">Ubiquinone</keyword>
<reference evidence="1 2" key="1">
    <citation type="submission" date="2015-09" db="EMBL/GenBank/DDBJ databases">
        <title>A metagenomics-based metabolic model of nitrate-dependent anaerobic oxidation of methane by Methanoperedens-like archaea.</title>
        <authorList>
            <person name="Arshad A."/>
            <person name="Speth D.R."/>
            <person name="De Graaf R.M."/>
            <person name="Op Den Camp H.J."/>
            <person name="Jetten M.S."/>
            <person name="Welte C.U."/>
        </authorList>
    </citation>
    <scope>NUCLEOTIDE SEQUENCE [LARGE SCALE GENOMIC DNA]</scope>
</reference>
<proteinExistence type="predicted"/>
<dbReference type="Proteomes" id="UP000050360">
    <property type="component" value="Unassembled WGS sequence"/>
</dbReference>
<dbReference type="InterPro" id="IPR029063">
    <property type="entry name" value="SAM-dependent_MTases_sf"/>
</dbReference>
<dbReference type="SUPFAM" id="SSF53335">
    <property type="entry name" value="S-adenosyl-L-methionine-dependent methyltransferases"/>
    <property type="match status" value="1"/>
</dbReference>
<comment type="caution">
    <text evidence="1">The sequence shown here is derived from an EMBL/GenBank/DDBJ whole genome shotgun (WGS) entry which is preliminary data.</text>
</comment>
<organism evidence="1 2">
    <name type="scientific">Candidatus Methanoperedens nitratireducens</name>
    <dbReference type="NCBI Taxonomy" id="1392998"/>
    <lineage>
        <taxon>Archaea</taxon>
        <taxon>Methanobacteriati</taxon>
        <taxon>Methanobacteriota</taxon>
        <taxon>Stenosarchaea group</taxon>
        <taxon>Methanomicrobia</taxon>
        <taxon>Methanosarcinales</taxon>
        <taxon>ANME-2 cluster</taxon>
        <taxon>Candidatus Methanoperedentaceae</taxon>
        <taxon>Candidatus Methanoperedens</taxon>
    </lineage>
</organism>
<dbReference type="PATRIC" id="fig|1719120.3.peg.3767"/>
<gene>
    <name evidence="1" type="primary">ubiG_2</name>
    <name evidence="1" type="ORF">MPEBLZ_03470</name>
</gene>
<keyword evidence="1" id="KW-0808">Transferase</keyword>
<dbReference type="GO" id="GO:0102208">
    <property type="term" value="F:2-polyprenyl-6-hydroxyphenol methylase activity"/>
    <property type="evidence" value="ECO:0007669"/>
    <property type="project" value="UniProtKB-EC"/>
</dbReference>
<dbReference type="EC" id="2.1.1.222" evidence="1"/>
<accession>A0A0P7ZEJ5</accession>